<evidence type="ECO:0000313" key="1">
    <source>
        <dbReference type="EMBL" id="PIR44490.1"/>
    </source>
</evidence>
<reference evidence="1 2" key="1">
    <citation type="submission" date="2017-09" db="EMBL/GenBank/DDBJ databases">
        <title>Depth-based differentiation of microbial function through sediment-hosted aquifers and enrichment of novel symbionts in the deep terrestrial subsurface.</title>
        <authorList>
            <person name="Probst A.J."/>
            <person name="Ladd B."/>
            <person name="Jarett J.K."/>
            <person name="Geller-Mcgrath D.E."/>
            <person name="Sieber C.M."/>
            <person name="Emerson J.B."/>
            <person name="Anantharaman K."/>
            <person name="Thomas B.C."/>
            <person name="Malmstrom R."/>
            <person name="Stieglmeier M."/>
            <person name="Klingl A."/>
            <person name="Woyke T."/>
            <person name="Ryan C.M."/>
            <person name="Banfield J.F."/>
        </authorList>
    </citation>
    <scope>NUCLEOTIDE SEQUENCE [LARGE SCALE GENOMIC DNA]</scope>
    <source>
        <strain evidence="1">CG10_big_fil_rev_8_21_14_0_10_51_16</strain>
    </source>
</reference>
<sequence length="69" mass="8120">MKTISRRPSISALKHLKNNKAPLPKAFLNAIGILKGKKIDPLKYQKTIRQEWERRLKKQIRLGTRNTRK</sequence>
<dbReference type="EMBL" id="PCYI01000029">
    <property type="protein sequence ID" value="PIR44490.1"/>
    <property type="molecule type" value="Genomic_DNA"/>
</dbReference>
<proteinExistence type="predicted"/>
<protein>
    <submittedName>
        <fullName evidence="1">Uncharacterized protein</fullName>
    </submittedName>
</protein>
<dbReference type="AlphaFoldDB" id="A0A2H0RDH4"/>
<gene>
    <name evidence="1" type="ORF">COV10_04520</name>
</gene>
<comment type="caution">
    <text evidence="1">The sequence shown here is derived from an EMBL/GenBank/DDBJ whole genome shotgun (WGS) entry which is preliminary data.</text>
</comment>
<name>A0A2H0RDH4_9BACT</name>
<dbReference type="Proteomes" id="UP000228767">
    <property type="component" value="Unassembled WGS sequence"/>
</dbReference>
<evidence type="ECO:0000313" key="2">
    <source>
        <dbReference type="Proteomes" id="UP000228767"/>
    </source>
</evidence>
<organism evidence="1 2">
    <name type="scientific">Candidatus Vogelbacteria bacterium CG10_big_fil_rev_8_21_14_0_10_51_16</name>
    <dbReference type="NCBI Taxonomy" id="1975045"/>
    <lineage>
        <taxon>Bacteria</taxon>
        <taxon>Candidatus Vogeliibacteriota</taxon>
    </lineage>
</organism>
<accession>A0A2H0RDH4</accession>